<dbReference type="InterPro" id="IPR016181">
    <property type="entry name" value="Acyl_CoA_acyltransferase"/>
</dbReference>
<name>A0A2I0R6F4_9FLAO</name>
<feature type="domain" description="N-acetyltransferase" evidence="1">
    <location>
        <begin position="4"/>
        <end position="158"/>
    </location>
</feature>
<proteinExistence type="predicted"/>
<dbReference type="PROSITE" id="PS51186">
    <property type="entry name" value="GNAT"/>
    <property type="match status" value="1"/>
</dbReference>
<gene>
    <name evidence="2" type="ORF">CW751_02255</name>
</gene>
<organism evidence="2 3">
    <name type="scientific">Brumimicrobium salinarum</name>
    <dbReference type="NCBI Taxonomy" id="2058658"/>
    <lineage>
        <taxon>Bacteria</taxon>
        <taxon>Pseudomonadati</taxon>
        <taxon>Bacteroidota</taxon>
        <taxon>Flavobacteriia</taxon>
        <taxon>Flavobacteriales</taxon>
        <taxon>Crocinitomicaceae</taxon>
        <taxon>Brumimicrobium</taxon>
    </lineage>
</organism>
<keyword evidence="3" id="KW-1185">Reference proteome</keyword>
<evidence type="ECO:0000313" key="2">
    <source>
        <dbReference type="EMBL" id="PKR82178.1"/>
    </source>
</evidence>
<dbReference type="Proteomes" id="UP000236654">
    <property type="component" value="Unassembled WGS sequence"/>
</dbReference>
<dbReference type="GO" id="GO:0016747">
    <property type="term" value="F:acyltransferase activity, transferring groups other than amino-acyl groups"/>
    <property type="evidence" value="ECO:0007669"/>
    <property type="project" value="InterPro"/>
</dbReference>
<protein>
    <submittedName>
        <fullName evidence="2">GNAT family N-acetyltransferase</fullName>
    </submittedName>
</protein>
<dbReference type="SUPFAM" id="SSF55729">
    <property type="entry name" value="Acyl-CoA N-acyltransferases (Nat)"/>
    <property type="match status" value="1"/>
</dbReference>
<dbReference type="InterPro" id="IPR000182">
    <property type="entry name" value="GNAT_dom"/>
</dbReference>
<dbReference type="OrthoDB" id="1450704at2"/>
<dbReference type="AlphaFoldDB" id="A0A2I0R6F4"/>
<evidence type="ECO:0000313" key="3">
    <source>
        <dbReference type="Proteomes" id="UP000236654"/>
    </source>
</evidence>
<dbReference type="RefSeq" id="WP_101333323.1">
    <property type="nucleotide sequence ID" value="NZ_PJNI01000001.1"/>
</dbReference>
<dbReference type="Pfam" id="PF00583">
    <property type="entry name" value="Acetyltransf_1"/>
    <property type="match status" value="1"/>
</dbReference>
<accession>A0A2I0R6F4</accession>
<dbReference type="Gene3D" id="3.40.630.30">
    <property type="match status" value="1"/>
</dbReference>
<comment type="caution">
    <text evidence="2">The sequence shown here is derived from an EMBL/GenBank/DDBJ whole genome shotgun (WGS) entry which is preliminary data.</text>
</comment>
<dbReference type="EMBL" id="PJNI01000001">
    <property type="protein sequence ID" value="PKR82178.1"/>
    <property type="molecule type" value="Genomic_DNA"/>
</dbReference>
<evidence type="ECO:0000259" key="1">
    <source>
        <dbReference type="PROSITE" id="PS51186"/>
    </source>
</evidence>
<reference evidence="2 3" key="1">
    <citation type="submission" date="2017-12" db="EMBL/GenBank/DDBJ databases">
        <title>The draft genome sequence of Brumimicrobium saltpan LHR20.</title>
        <authorList>
            <person name="Do Z.-J."/>
            <person name="Luo H.-R."/>
        </authorList>
    </citation>
    <scope>NUCLEOTIDE SEQUENCE [LARGE SCALE GENOMIC DNA]</scope>
    <source>
        <strain evidence="2 3">LHR20</strain>
    </source>
</reference>
<sequence length="158" mass="18386">MQDILIRRANLKDLPILESFEQAVIEYERPFAPNLKPDPIEYYPLEDLIEDEYACFLVAEKEGRLIASGYASIEKSKPTKKERYHAYLGFMFVVPEFRGKGVNGQIIQALIDWAKNHNITEIVLDVYAKNESALKSYRKFGFEPELLNMRFNTEECNN</sequence>
<dbReference type="PANTHER" id="PTHR43072">
    <property type="entry name" value="N-ACETYLTRANSFERASE"/>
    <property type="match status" value="1"/>
</dbReference>
<dbReference type="CDD" id="cd04301">
    <property type="entry name" value="NAT_SF"/>
    <property type="match status" value="1"/>
</dbReference>
<keyword evidence="2" id="KW-0808">Transferase</keyword>